<evidence type="ECO:0000256" key="1">
    <source>
        <dbReference type="SAM" id="MobiDB-lite"/>
    </source>
</evidence>
<proteinExistence type="predicted"/>
<feature type="region of interest" description="Disordered" evidence="1">
    <location>
        <begin position="67"/>
        <end position="97"/>
    </location>
</feature>
<feature type="compositionally biased region" description="Acidic residues" evidence="1">
    <location>
        <begin position="71"/>
        <end position="84"/>
    </location>
</feature>
<accession>A0A0F9HD83</accession>
<evidence type="ECO:0000313" key="2">
    <source>
        <dbReference type="EMBL" id="KKM13341.1"/>
    </source>
</evidence>
<reference evidence="2" key="1">
    <citation type="journal article" date="2015" name="Nature">
        <title>Complex archaea that bridge the gap between prokaryotes and eukaryotes.</title>
        <authorList>
            <person name="Spang A."/>
            <person name="Saw J.H."/>
            <person name="Jorgensen S.L."/>
            <person name="Zaremba-Niedzwiedzka K."/>
            <person name="Martijn J."/>
            <person name="Lind A.E."/>
            <person name="van Eijk R."/>
            <person name="Schleper C."/>
            <person name="Guy L."/>
            <person name="Ettema T.J."/>
        </authorList>
    </citation>
    <scope>NUCLEOTIDE SEQUENCE</scope>
</reference>
<protein>
    <submittedName>
        <fullName evidence="2">Uncharacterized protein</fullName>
    </submittedName>
</protein>
<feature type="region of interest" description="Disordered" evidence="1">
    <location>
        <begin position="129"/>
        <end position="153"/>
    </location>
</feature>
<dbReference type="AlphaFoldDB" id="A0A0F9HD83"/>
<organism evidence="2">
    <name type="scientific">marine sediment metagenome</name>
    <dbReference type="NCBI Taxonomy" id="412755"/>
    <lineage>
        <taxon>unclassified sequences</taxon>
        <taxon>metagenomes</taxon>
        <taxon>ecological metagenomes</taxon>
    </lineage>
</organism>
<gene>
    <name evidence="2" type="ORF">LCGC14_1717190</name>
</gene>
<comment type="caution">
    <text evidence="2">The sequence shown here is derived from an EMBL/GenBank/DDBJ whole genome shotgun (WGS) entry which is preliminary data.</text>
</comment>
<sequence>MNPLNKIGEGIKKQDWGLVCEGYNAMTGQDLSVPTQIPKNDTLTGMSALELFKQHIQQSIAEFEVFPTPIDEPDTESGAIEEDDHDRTQPADDDEENVDFKAVTSEGDGVGLYGNKTMLITETPTAKQVEINKKRAADRETPKVSRPPPKTHEVECTDCGNTFDSPVRAGEFGQKCPKCLRSTNRER</sequence>
<name>A0A0F9HD83_9ZZZZ</name>
<feature type="compositionally biased region" description="Basic and acidic residues" evidence="1">
    <location>
        <begin position="130"/>
        <end position="143"/>
    </location>
</feature>
<dbReference type="EMBL" id="LAZR01015401">
    <property type="protein sequence ID" value="KKM13341.1"/>
    <property type="molecule type" value="Genomic_DNA"/>
</dbReference>